<feature type="domain" description="Peptidase M16 N-terminal" evidence="2">
    <location>
        <begin position="23"/>
        <end position="161"/>
    </location>
</feature>
<dbReference type="InterPro" id="IPR050361">
    <property type="entry name" value="MPP/UQCRC_Complex"/>
</dbReference>
<evidence type="ECO:0000259" key="2">
    <source>
        <dbReference type="Pfam" id="PF00675"/>
    </source>
</evidence>
<evidence type="ECO:0000259" key="3">
    <source>
        <dbReference type="Pfam" id="PF05193"/>
    </source>
</evidence>
<organism evidence="4 5">
    <name type="scientific">Candidatus Roizmanbacteria bacterium CG_4_10_14_0_2_um_filter_39_13</name>
    <dbReference type="NCBI Taxonomy" id="1974825"/>
    <lineage>
        <taxon>Bacteria</taxon>
        <taxon>Candidatus Roizmaniibacteriota</taxon>
    </lineage>
</organism>
<dbReference type="Proteomes" id="UP000228503">
    <property type="component" value="Unassembled WGS sequence"/>
</dbReference>
<proteinExistence type="inferred from homology"/>
<dbReference type="PANTHER" id="PTHR11851:SF49">
    <property type="entry name" value="MITOCHONDRIAL-PROCESSING PEPTIDASE SUBUNIT ALPHA"/>
    <property type="match status" value="1"/>
</dbReference>
<gene>
    <name evidence="4" type="ORF">COY16_02595</name>
</gene>
<evidence type="ECO:0008006" key="6">
    <source>
        <dbReference type="Google" id="ProtNLM"/>
    </source>
</evidence>
<dbReference type="InterPro" id="IPR011765">
    <property type="entry name" value="Pept_M16_N"/>
</dbReference>
<dbReference type="InterPro" id="IPR007863">
    <property type="entry name" value="Peptidase_M16_C"/>
</dbReference>
<dbReference type="EMBL" id="PFOB01000028">
    <property type="protein sequence ID" value="PIZ63240.1"/>
    <property type="molecule type" value="Genomic_DNA"/>
</dbReference>
<dbReference type="SUPFAM" id="SSF63411">
    <property type="entry name" value="LuxS/MPP-like metallohydrolase"/>
    <property type="match status" value="2"/>
</dbReference>
<dbReference type="Pfam" id="PF05193">
    <property type="entry name" value="Peptidase_M16_C"/>
    <property type="match status" value="1"/>
</dbReference>
<dbReference type="GO" id="GO:0046872">
    <property type="term" value="F:metal ion binding"/>
    <property type="evidence" value="ECO:0007669"/>
    <property type="project" value="InterPro"/>
</dbReference>
<accession>A0A2M7TZJ0</accession>
<dbReference type="AlphaFoldDB" id="A0A2M7TZJ0"/>
<name>A0A2M7TZJ0_9BACT</name>
<evidence type="ECO:0000313" key="5">
    <source>
        <dbReference type="Proteomes" id="UP000228503"/>
    </source>
</evidence>
<comment type="caution">
    <text evidence="4">The sequence shown here is derived from an EMBL/GenBank/DDBJ whole genome shotgun (WGS) entry which is preliminary data.</text>
</comment>
<evidence type="ECO:0000256" key="1">
    <source>
        <dbReference type="ARBA" id="ARBA00007261"/>
    </source>
</evidence>
<feature type="domain" description="Peptidase M16 C-terminal" evidence="3">
    <location>
        <begin position="167"/>
        <end position="346"/>
    </location>
</feature>
<comment type="similarity">
    <text evidence="1">Belongs to the peptidase M16 family.</text>
</comment>
<dbReference type="Gene3D" id="3.30.830.10">
    <property type="entry name" value="Metalloenzyme, LuxS/M16 peptidase-like"/>
    <property type="match status" value="2"/>
</dbReference>
<sequence length="420" mass="46621">MNIQSAKLSNGLTTLLIDTGSFPTITMMVLVGAGSRYENKKNNGIAHFFEHMAFKGSQKYPSSYDISSTIEGFGGQFNAFTSKDHTGYWVKAPNEYFETVSSVLSDMILHPLLVPEEIEREKGVIVEEINMHQDVPAQKVSDVFDELIFEGHPLGYDIAGTPKTVRSFTKKTFTDYLSSYYHPSNTTIVVAGGLENIQKYTNTITEDFGRWEDHKKKEASKYTFDQSSPQISVKTNSGEQAHICVGYRAFAFTDPRRYPLSALSTILGGGMSSRLFLEVRERRGLCYYISTGRDLYDDTGYLVTQAGVSPDKKKVNEAIKVIIGEHMRIADGHISDTDIDRAKALLKGRLLLSLEDSHAVAALYGTRKLLYGDMPEIAEILSSIDEVSKEQIVSVAKDLFVENGMNIAAVGPIEEGDIQI</sequence>
<dbReference type="PANTHER" id="PTHR11851">
    <property type="entry name" value="METALLOPROTEASE"/>
    <property type="match status" value="1"/>
</dbReference>
<evidence type="ECO:0000313" key="4">
    <source>
        <dbReference type="EMBL" id="PIZ63240.1"/>
    </source>
</evidence>
<reference evidence="5" key="1">
    <citation type="submission" date="2017-09" db="EMBL/GenBank/DDBJ databases">
        <title>Depth-based differentiation of microbial function through sediment-hosted aquifers and enrichment of novel symbionts in the deep terrestrial subsurface.</title>
        <authorList>
            <person name="Probst A.J."/>
            <person name="Ladd B."/>
            <person name="Jarett J.K."/>
            <person name="Geller-Mcgrath D.E."/>
            <person name="Sieber C.M.K."/>
            <person name="Emerson J.B."/>
            <person name="Anantharaman K."/>
            <person name="Thomas B.C."/>
            <person name="Malmstrom R."/>
            <person name="Stieglmeier M."/>
            <person name="Klingl A."/>
            <person name="Woyke T."/>
            <person name="Ryan C.M."/>
            <person name="Banfield J.F."/>
        </authorList>
    </citation>
    <scope>NUCLEOTIDE SEQUENCE [LARGE SCALE GENOMIC DNA]</scope>
</reference>
<dbReference type="Pfam" id="PF00675">
    <property type="entry name" value="Peptidase_M16"/>
    <property type="match status" value="1"/>
</dbReference>
<dbReference type="InterPro" id="IPR011249">
    <property type="entry name" value="Metalloenz_LuxS/M16"/>
</dbReference>
<protein>
    <recommendedName>
        <fullName evidence="6">Peptidase M16</fullName>
    </recommendedName>
</protein>